<gene>
    <name evidence="2" type="ORF">Z959_p0078</name>
</gene>
<evidence type="ECO:0000313" key="3">
    <source>
        <dbReference type="Proteomes" id="UP000027770"/>
    </source>
</evidence>
<dbReference type="AlphaFoldDB" id="A0AA40IRE1"/>
<keyword evidence="1" id="KW-0732">Signal</keyword>
<dbReference type="Proteomes" id="UP000027770">
    <property type="component" value="Plasmid p4Cn27606"/>
</dbReference>
<name>A0AA40IRE1_CLONO</name>
<proteinExistence type="predicted"/>
<feature type="signal peptide" evidence="1">
    <location>
        <begin position="1"/>
        <end position="43"/>
    </location>
</feature>
<geneLocation type="plasmid" evidence="2 3">
    <name>p4Cn27606</name>
</geneLocation>
<comment type="caution">
    <text evidence="2">The sequence shown here is derived from an EMBL/GenBank/DDBJ whole genome shotgun (WGS) entry which is preliminary data.</text>
</comment>
<dbReference type="EMBL" id="JENW01000168">
    <property type="protein sequence ID" value="KEI11380.1"/>
    <property type="molecule type" value="Genomic_DNA"/>
</dbReference>
<evidence type="ECO:0000313" key="2">
    <source>
        <dbReference type="EMBL" id="KEI11380.1"/>
    </source>
</evidence>
<evidence type="ECO:0000256" key="1">
    <source>
        <dbReference type="SAM" id="SignalP"/>
    </source>
</evidence>
<organism evidence="2 3">
    <name type="scientific">Clostridium novyi B str. ATCC 27606</name>
    <dbReference type="NCBI Taxonomy" id="1443123"/>
    <lineage>
        <taxon>Bacteria</taxon>
        <taxon>Bacillati</taxon>
        <taxon>Bacillota</taxon>
        <taxon>Clostridia</taxon>
        <taxon>Eubacteriales</taxon>
        <taxon>Clostridiaceae</taxon>
        <taxon>Clostridium</taxon>
    </lineage>
</organism>
<reference evidence="3" key="1">
    <citation type="journal article" date="2014" name="PLoS ONE">
        <title>Plasmidome interchange between Clostridium botulinum, Clostridium novyi and Clostridium haemolyticum converts strains of independent lineages into distinctly different pathogens.</title>
        <authorList>
            <person name="Skarin H."/>
            <person name="Segerman B."/>
        </authorList>
    </citation>
    <scope>NUCLEOTIDE SEQUENCE [LARGE SCALE GENOMIC DNA]</scope>
    <source>
        <strain evidence="3">ATCC 27606</strain>
    </source>
</reference>
<protein>
    <submittedName>
        <fullName evidence="2">Uncharacterized protein</fullName>
    </submittedName>
</protein>
<keyword evidence="2" id="KW-0614">Plasmid</keyword>
<keyword evidence="3" id="KW-1185">Reference proteome</keyword>
<accession>A0AA40IRE1</accession>
<sequence length="156" mass="17899">MLILVIKGVIFNKKGEMKKMKIKKKLALLTLGFVTMSSLTAFAQSGKSRAWRTTLPNHCANEYFPCREKFHDTDLWIFTVNGMKKTKQVNGWVAEPNKGRISDVIKFTNRQVESSKIGTITDRRYIKQGKSVRLAVENGEETDIRDAFSWGYVNYN</sequence>
<feature type="chain" id="PRO_5041402679" evidence="1">
    <location>
        <begin position="44"/>
        <end position="156"/>
    </location>
</feature>